<sequence>MNQAIFSNTQQ</sequence>
<evidence type="ECO:0000313" key="1">
    <source>
        <dbReference type="EMBL" id="MBX73886.1"/>
    </source>
</evidence>
<name>A0A2P2R3P9_RHIMU</name>
<reference evidence="1" key="1">
    <citation type="submission" date="2018-02" db="EMBL/GenBank/DDBJ databases">
        <title>Rhizophora mucronata_Transcriptome.</title>
        <authorList>
            <person name="Meera S.P."/>
            <person name="Sreeshan A."/>
            <person name="Augustine A."/>
        </authorList>
    </citation>
    <scope>NUCLEOTIDE SEQUENCE</scope>
    <source>
        <tissue evidence="1">Leaf</tissue>
    </source>
</reference>
<dbReference type="EMBL" id="GGEC01093402">
    <property type="protein sequence ID" value="MBX73886.1"/>
    <property type="molecule type" value="Transcribed_RNA"/>
</dbReference>
<proteinExistence type="predicted"/>
<organism evidence="1">
    <name type="scientific">Rhizophora mucronata</name>
    <name type="common">Asiatic mangrove</name>
    <dbReference type="NCBI Taxonomy" id="61149"/>
    <lineage>
        <taxon>Eukaryota</taxon>
        <taxon>Viridiplantae</taxon>
        <taxon>Streptophyta</taxon>
        <taxon>Embryophyta</taxon>
        <taxon>Tracheophyta</taxon>
        <taxon>Spermatophyta</taxon>
        <taxon>Magnoliopsida</taxon>
        <taxon>eudicotyledons</taxon>
        <taxon>Gunneridae</taxon>
        <taxon>Pentapetalae</taxon>
        <taxon>rosids</taxon>
        <taxon>fabids</taxon>
        <taxon>Malpighiales</taxon>
        <taxon>Rhizophoraceae</taxon>
        <taxon>Rhizophora</taxon>
    </lineage>
</organism>
<accession>A0A2P2R3P9</accession>
<protein>
    <submittedName>
        <fullName evidence="1">Uncharacterized protein</fullName>
    </submittedName>
</protein>